<feature type="region of interest" description="Disordered" evidence="1">
    <location>
        <begin position="62"/>
        <end position="82"/>
    </location>
</feature>
<evidence type="ECO:0000313" key="3">
    <source>
        <dbReference type="EnsemblFungi" id="PTTG_09888-t43_1-p1"/>
    </source>
</evidence>
<dbReference type="Proteomes" id="UP000005240">
    <property type="component" value="Unassembled WGS sequence"/>
</dbReference>
<sequence length="82" mass="8968">MTPHITCYRGPDTDERCPTKRHNAITLQSPRAPAAVTVQTTAASPTAMTIPPSPTVMNFKRHRHPPSPTTCRPTSIFPHPNA</sequence>
<reference evidence="3 4" key="3">
    <citation type="journal article" date="2017" name="G3 (Bethesda)">
        <title>Comparative analysis highlights variable genome content of wheat rusts and divergence of the mating loci.</title>
        <authorList>
            <person name="Cuomo C.A."/>
            <person name="Bakkeren G."/>
            <person name="Khalil H.B."/>
            <person name="Panwar V."/>
            <person name="Joly D."/>
            <person name="Linning R."/>
            <person name="Sakthikumar S."/>
            <person name="Song X."/>
            <person name="Adiconis X."/>
            <person name="Fan L."/>
            <person name="Goldberg J.M."/>
            <person name="Levin J.Z."/>
            <person name="Young S."/>
            <person name="Zeng Q."/>
            <person name="Anikster Y."/>
            <person name="Bruce M."/>
            <person name="Wang M."/>
            <person name="Yin C."/>
            <person name="McCallum B."/>
            <person name="Szabo L.J."/>
            <person name="Hulbert S."/>
            <person name="Chen X."/>
            <person name="Fellers J.P."/>
        </authorList>
    </citation>
    <scope>NUCLEOTIDE SEQUENCE</scope>
    <source>
        <strain evidence="3">isolate 1-1 / race 1 (BBBD)</strain>
        <strain evidence="4">Isolate 1-1 / race 1 (BBBD)</strain>
    </source>
</reference>
<dbReference type="VEuPathDB" id="FungiDB:PTTG_09888"/>
<reference evidence="2" key="1">
    <citation type="submission" date="2009-11" db="EMBL/GenBank/DDBJ databases">
        <authorList>
            <consortium name="The Broad Institute Genome Sequencing Platform"/>
            <person name="Ward D."/>
            <person name="Feldgarden M."/>
            <person name="Earl A."/>
            <person name="Young S.K."/>
            <person name="Zeng Q."/>
            <person name="Koehrsen M."/>
            <person name="Alvarado L."/>
            <person name="Berlin A."/>
            <person name="Bochicchio J."/>
            <person name="Borenstein D."/>
            <person name="Chapman S.B."/>
            <person name="Chen Z."/>
            <person name="Engels R."/>
            <person name="Freedman E."/>
            <person name="Gellesch M."/>
            <person name="Goldberg J."/>
            <person name="Griggs A."/>
            <person name="Gujja S."/>
            <person name="Heilman E."/>
            <person name="Heiman D."/>
            <person name="Hepburn T."/>
            <person name="Howarth C."/>
            <person name="Jen D."/>
            <person name="Larson L."/>
            <person name="Lewis B."/>
            <person name="Mehta T."/>
            <person name="Park D."/>
            <person name="Pearson M."/>
            <person name="Roberts A."/>
            <person name="Saif S."/>
            <person name="Shea T."/>
            <person name="Shenoy N."/>
            <person name="Sisk P."/>
            <person name="Stolte C."/>
            <person name="Sykes S."/>
            <person name="Thomson T."/>
            <person name="Walk T."/>
            <person name="White J."/>
            <person name="Yandava C."/>
            <person name="Izard J."/>
            <person name="Baranova O.V."/>
            <person name="Blanton J.M."/>
            <person name="Tanner A.C."/>
            <person name="Dewhirst F.E."/>
            <person name="Haas B."/>
            <person name="Nusbaum C."/>
            <person name="Birren B."/>
        </authorList>
    </citation>
    <scope>NUCLEOTIDE SEQUENCE [LARGE SCALE GENOMIC DNA]</scope>
    <source>
        <strain evidence="2">1-1 BBBD Race 1</strain>
    </source>
</reference>
<evidence type="ECO:0000313" key="2">
    <source>
        <dbReference type="EMBL" id="OAV88776.1"/>
    </source>
</evidence>
<gene>
    <name evidence="2" type="ORF">PTTG_09888</name>
</gene>
<protein>
    <submittedName>
        <fullName evidence="2 3">Uncharacterized protein</fullName>
    </submittedName>
</protein>
<reference evidence="2" key="2">
    <citation type="submission" date="2016-05" db="EMBL/GenBank/DDBJ databases">
        <title>Comparative analysis highlights variable genome content of wheat rusts and divergence of the mating loci.</title>
        <authorList>
            <person name="Cuomo C.A."/>
            <person name="Bakkeren G."/>
            <person name="Szabo L."/>
            <person name="Khalil H."/>
            <person name="Joly D."/>
            <person name="Goldberg J."/>
            <person name="Young S."/>
            <person name="Zeng Q."/>
            <person name="Fellers J."/>
        </authorList>
    </citation>
    <scope>NUCLEOTIDE SEQUENCE [LARGE SCALE GENOMIC DNA]</scope>
    <source>
        <strain evidence="2">1-1 BBBD Race 1</strain>
    </source>
</reference>
<evidence type="ECO:0000313" key="4">
    <source>
        <dbReference type="Proteomes" id="UP000005240"/>
    </source>
</evidence>
<organism evidence="2">
    <name type="scientific">Puccinia triticina (isolate 1-1 / race 1 (BBBD))</name>
    <name type="common">Brown leaf rust fungus</name>
    <dbReference type="NCBI Taxonomy" id="630390"/>
    <lineage>
        <taxon>Eukaryota</taxon>
        <taxon>Fungi</taxon>
        <taxon>Dikarya</taxon>
        <taxon>Basidiomycota</taxon>
        <taxon>Pucciniomycotina</taxon>
        <taxon>Pucciniomycetes</taxon>
        <taxon>Pucciniales</taxon>
        <taxon>Pucciniaceae</taxon>
        <taxon>Puccinia</taxon>
    </lineage>
</organism>
<evidence type="ECO:0000256" key="1">
    <source>
        <dbReference type="SAM" id="MobiDB-lite"/>
    </source>
</evidence>
<reference evidence="3" key="4">
    <citation type="submission" date="2025-05" db="UniProtKB">
        <authorList>
            <consortium name="EnsemblFungi"/>
        </authorList>
    </citation>
    <scope>IDENTIFICATION</scope>
    <source>
        <strain evidence="3">isolate 1-1 / race 1 (BBBD)</strain>
    </source>
</reference>
<keyword evidence="4" id="KW-1185">Reference proteome</keyword>
<accession>A0A0C4F9K7</accession>
<proteinExistence type="predicted"/>
<dbReference type="EnsemblFungi" id="PTTG_09888-t43_1">
    <property type="protein sequence ID" value="PTTG_09888-t43_1-p1"/>
    <property type="gene ID" value="PTTG_09888"/>
</dbReference>
<name>A0A0C4F9K7_PUCT1</name>
<dbReference type="EMBL" id="ADAS02000154">
    <property type="protein sequence ID" value="OAV88776.1"/>
    <property type="molecule type" value="Genomic_DNA"/>
</dbReference>
<dbReference type="AlphaFoldDB" id="A0A0C4F9K7"/>